<dbReference type="CDD" id="cd00077">
    <property type="entry name" value="HDc"/>
    <property type="match status" value="1"/>
</dbReference>
<dbReference type="RefSeq" id="WP_008868588.1">
    <property type="nucleotide sequence ID" value="NZ_ACJN02000001.1"/>
</dbReference>
<dbReference type="Pfam" id="PF01966">
    <property type="entry name" value="HD"/>
    <property type="match status" value="1"/>
</dbReference>
<dbReference type="AlphaFoldDB" id="D6SL95"/>
<dbReference type="EMBL" id="ACJN02000001">
    <property type="protein sequence ID" value="EFI35456.1"/>
    <property type="molecule type" value="Genomic_DNA"/>
</dbReference>
<dbReference type="OrthoDB" id="9797344at2"/>
<evidence type="ECO:0000313" key="3">
    <source>
        <dbReference type="Proteomes" id="UP000005496"/>
    </source>
</evidence>
<dbReference type="eggNOG" id="COG1418">
    <property type="taxonomic scope" value="Bacteria"/>
</dbReference>
<reference evidence="2" key="1">
    <citation type="submission" date="2010-05" db="EMBL/GenBank/DDBJ databases">
        <title>The draft genome of Desulfonatronospira thiodismutans ASO3-1.</title>
        <authorList>
            <consortium name="US DOE Joint Genome Institute (JGI-PGF)"/>
            <person name="Lucas S."/>
            <person name="Copeland A."/>
            <person name="Lapidus A."/>
            <person name="Cheng J.-F."/>
            <person name="Bruce D."/>
            <person name="Goodwin L."/>
            <person name="Pitluck S."/>
            <person name="Chertkov O."/>
            <person name="Brettin T."/>
            <person name="Detter J.C."/>
            <person name="Han C."/>
            <person name="Land M.L."/>
            <person name="Hauser L."/>
            <person name="Kyrpides N."/>
            <person name="Mikhailova N."/>
            <person name="Muyzer G."/>
            <person name="Woyke T."/>
        </authorList>
    </citation>
    <scope>NUCLEOTIDE SEQUENCE [LARGE SCALE GENOMIC DNA]</scope>
    <source>
        <strain evidence="2">ASO3-1</strain>
    </source>
</reference>
<sequence>MNIKPYLNYFQDYVQAFMDAAPAGDLNFELKKEHSLRVMEQARELASYHGFDPQSCFLTSLAGLFHDLGRFEQYWLYRTFNDKISVNHGLLSTKILHREKVLRKLSAPDKRCVLLSVLYHNRKSLPRTLAPGIRAVAGAVRDADKLDIYPIILHHISRDSKGSNTITLELEDANEVSPEILEQVRSGRLADYHRMRYKNDFLLLMSSWIYDLNYAYSCRRVLQKGYLDTIFAMLPQNSLMHSLRDSLLAYLQKYAKG</sequence>
<dbReference type="SUPFAM" id="SSF109604">
    <property type="entry name" value="HD-domain/PDEase-like"/>
    <property type="match status" value="1"/>
</dbReference>
<dbReference type="Gene3D" id="1.10.3210.10">
    <property type="entry name" value="Hypothetical protein af1432"/>
    <property type="match status" value="1"/>
</dbReference>
<organism evidence="2 3">
    <name type="scientific">Desulfonatronospira thiodismutans ASO3-1</name>
    <dbReference type="NCBI Taxonomy" id="555779"/>
    <lineage>
        <taxon>Bacteria</taxon>
        <taxon>Pseudomonadati</taxon>
        <taxon>Thermodesulfobacteriota</taxon>
        <taxon>Desulfovibrionia</taxon>
        <taxon>Desulfovibrionales</taxon>
        <taxon>Desulfonatronovibrionaceae</taxon>
        <taxon>Desulfonatronospira</taxon>
    </lineage>
</organism>
<gene>
    <name evidence="2" type="ORF">Dthio_PD2876</name>
</gene>
<dbReference type="InterPro" id="IPR003607">
    <property type="entry name" value="HD/PDEase_dom"/>
</dbReference>
<proteinExistence type="predicted"/>
<evidence type="ECO:0000313" key="2">
    <source>
        <dbReference type="EMBL" id="EFI35456.1"/>
    </source>
</evidence>
<name>D6SL95_9BACT</name>
<comment type="caution">
    <text evidence="2">The sequence shown here is derived from an EMBL/GenBank/DDBJ whole genome shotgun (WGS) entry which is preliminary data.</text>
</comment>
<accession>D6SL95</accession>
<dbReference type="InterPro" id="IPR006674">
    <property type="entry name" value="HD_domain"/>
</dbReference>
<feature type="domain" description="HD/PDEase" evidence="1">
    <location>
        <begin position="27"/>
        <end position="158"/>
    </location>
</feature>
<keyword evidence="3" id="KW-1185">Reference proteome</keyword>
<evidence type="ECO:0000259" key="1">
    <source>
        <dbReference type="SMART" id="SM00471"/>
    </source>
</evidence>
<protein>
    <submittedName>
        <fullName evidence="2">Metal dependent phosphohydrolase</fullName>
    </submittedName>
</protein>
<dbReference type="Proteomes" id="UP000005496">
    <property type="component" value="Unassembled WGS sequence"/>
</dbReference>
<dbReference type="SMART" id="SM00471">
    <property type="entry name" value="HDc"/>
    <property type="match status" value="1"/>
</dbReference>
<dbReference type="GO" id="GO:0016787">
    <property type="term" value="F:hydrolase activity"/>
    <property type="evidence" value="ECO:0007669"/>
    <property type="project" value="UniProtKB-KW"/>
</dbReference>